<gene>
    <name evidence="7" type="ORF">PPENT_87.1.T0880133</name>
</gene>
<keyword evidence="2" id="KW-0004">4Fe-4S</keyword>
<proteinExistence type="inferred from homology"/>
<evidence type="ECO:0000256" key="5">
    <source>
        <dbReference type="ARBA" id="ARBA00023014"/>
    </source>
</evidence>
<evidence type="ECO:0000256" key="4">
    <source>
        <dbReference type="ARBA" id="ARBA00023004"/>
    </source>
</evidence>
<dbReference type="GO" id="GO:0046872">
    <property type="term" value="F:metal ion binding"/>
    <property type="evidence" value="ECO:0007669"/>
    <property type="project" value="UniProtKB-KW"/>
</dbReference>
<feature type="domain" description="Iron hydrogenase large subunit C-terminal" evidence="6">
    <location>
        <begin position="105"/>
        <end position="361"/>
    </location>
</feature>
<protein>
    <recommendedName>
        <fullName evidence="6">Iron hydrogenase large subunit C-terminal domain-containing protein</fullName>
    </recommendedName>
</protein>
<comment type="caution">
    <text evidence="7">The sequence shown here is derived from an EMBL/GenBank/DDBJ whole genome shotgun (WGS) entry which is preliminary data.</text>
</comment>
<comment type="similarity">
    <text evidence="1">Belongs to the NARF family.</text>
</comment>
<evidence type="ECO:0000256" key="2">
    <source>
        <dbReference type="ARBA" id="ARBA00022485"/>
    </source>
</evidence>
<sequence>MGEHKLIKSLTMFSSTIKISSVSDYIIPSQECIKPLMKNVKLQLDDPSIQLKPNLIKNQNNVAKVSLQDCLACSGCVTTAETILIQTQSLEEFLQAIKKYQNPAIGISPQARASLSYVLNFTDSEMHSILHQIFQEMNVKLYDMTEYMKIAINNSIQEFKQTNITPLLCSECPGWVCYAEKTLDESIINHMSKVKSPQQIFGAIQKKNHDYIATIMPCYDKKLEAVRQENNEDINIVLSTREIEQFVKDYIQKINIIPQQIQLQTMAINFQEYHNTSSNNYLDYIIQSVLMPNWTVKYNIRKNKDFNEITIYNEKMELQGIYARVFGLKNIANLISQIKTKTCKYKYVEIMACPLGCLNGGGQIQIQKNTEKAIDLIPKLKDIMISQKVQLDNSYQNEQEIFLTQFKHIKNENNFQW</sequence>
<dbReference type="Proteomes" id="UP000689195">
    <property type="component" value="Unassembled WGS sequence"/>
</dbReference>
<reference evidence="7" key="1">
    <citation type="submission" date="2021-01" db="EMBL/GenBank/DDBJ databases">
        <authorList>
            <consortium name="Genoscope - CEA"/>
            <person name="William W."/>
        </authorList>
    </citation>
    <scope>NUCLEOTIDE SEQUENCE</scope>
</reference>
<evidence type="ECO:0000256" key="3">
    <source>
        <dbReference type="ARBA" id="ARBA00022723"/>
    </source>
</evidence>
<dbReference type="EMBL" id="CAJJDO010000088">
    <property type="protein sequence ID" value="CAD8187072.1"/>
    <property type="molecule type" value="Genomic_DNA"/>
</dbReference>
<evidence type="ECO:0000313" key="8">
    <source>
        <dbReference type="Proteomes" id="UP000689195"/>
    </source>
</evidence>
<name>A0A8S1WEI3_9CILI</name>
<keyword evidence="3" id="KW-0479">Metal-binding</keyword>
<dbReference type="PANTHER" id="PTHR11615">
    <property type="entry name" value="NITRATE, FORMATE, IRON DEHYDROGENASE"/>
    <property type="match status" value="1"/>
</dbReference>
<dbReference type="GO" id="GO:0051539">
    <property type="term" value="F:4 iron, 4 sulfur cluster binding"/>
    <property type="evidence" value="ECO:0007669"/>
    <property type="project" value="UniProtKB-KW"/>
</dbReference>
<evidence type="ECO:0000256" key="1">
    <source>
        <dbReference type="ARBA" id="ARBA00006596"/>
    </source>
</evidence>
<accession>A0A8S1WEI3</accession>
<organism evidence="7 8">
    <name type="scientific">Paramecium pentaurelia</name>
    <dbReference type="NCBI Taxonomy" id="43138"/>
    <lineage>
        <taxon>Eukaryota</taxon>
        <taxon>Sar</taxon>
        <taxon>Alveolata</taxon>
        <taxon>Ciliophora</taxon>
        <taxon>Intramacronucleata</taxon>
        <taxon>Oligohymenophorea</taxon>
        <taxon>Peniculida</taxon>
        <taxon>Parameciidae</taxon>
        <taxon>Paramecium</taxon>
    </lineage>
</organism>
<keyword evidence="5" id="KW-0411">Iron-sulfur</keyword>
<dbReference type="FunFam" id="3.30.70.20:FF:000042">
    <property type="entry name" value="Cytosolic Fe-S cluster assembly factor NAR1"/>
    <property type="match status" value="1"/>
</dbReference>
<dbReference type="OrthoDB" id="10253113at2759"/>
<dbReference type="Pfam" id="PF02906">
    <property type="entry name" value="Fe_hyd_lg_C"/>
    <property type="match status" value="1"/>
</dbReference>
<evidence type="ECO:0000259" key="6">
    <source>
        <dbReference type="Pfam" id="PF02906"/>
    </source>
</evidence>
<dbReference type="AlphaFoldDB" id="A0A8S1WEI3"/>
<dbReference type="InterPro" id="IPR050340">
    <property type="entry name" value="Cytosolic_Fe-S_CAF"/>
</dbReference>
<keyword evidence="4" id="KW-0408">Iron</keyword>
<keyword evidence="8" id="KW-1185">Reference proteome</keyword>
<dbReference type="InterPro" id="IPR004108">
    <property type="entry name" value="Fe_hydrogenase_lsu_C"/>
</dbReference>
<evidence type="ECO:0000313" key="7">
    <source>
        <dbReference type="EMBL" id="CAD8187072.1"/>
    </source>
</evidence>